<comment type="cofactor">
    <cofactor evidence="1">
        <name>Mg(2+)</name>
        <dbReference type="ChEBI" id="CHEBI:18420"/>
    </cofactor>
</comment>
<evidence type="ECO:0000313" key="7">
    <source>
        <dbReference type="EMBL" id="SNS93533.1"/>
    </source>
</evidence>
<evidence type="ECO:0000256" key="5">
    <source>
        <dbReference type="ARBA" id="ARBA00022842"/>
    </source>
</evidence>
<comment type="similarity">
    <text evidence="2 6">Belongs to the FPP/GGPP synthase family.</text>
</comment>
<evidence type="ECO:0000256" key="6">
    <source>
        <dbReference type="RuleBase" id="RU004466"/>
    </source>
</evidence>
<gene>
    <name evidence="7" type="ORF">SAMN06264365_12944</name>
</gene>
<dbReference type="RefSeq" id="WP_089298585.1">
    <property type="nucleotide sequence ID" value="NZ_BOMU01000112.1"/>
</dbReference>
<reference evidence="7 8" key="1">
    <citation type="submission" date="2017-06" db="EMBL/GenBank/DDBJ databases">
        <authorList>
            <person name="Kim H.J."/>
            <person name="Triplett B.A."/>
        </authorList>
    </citation>
    <scope>NUCLEOTIDE SEQUENCE [LARGE SCALE GENOMIC DNA]</scope>
    <source>
        <strain evidence="7 8">DSM 43151</strain>
    </source>
</reference>
<dbReference type="GO" id="GO:0046872">
    <property type="term" value="F:metal ion binding"/>
    <property type="evidence" value="ECO:0007669"/>
    <property type="project" value="UniProtKB-KW"/>
</dbReference>
<keyword evidence="3 6" id="KW-0808">Transferase</keyword>
<dbReference type="GO" id="GO:0004659">
    <property type="term" value="F:prenyltransferase activity"/>
    <property type="evidence" value="ECO:0007669"/>
    <property type="project" value="InterPro"/>
</dbReference>
<evidence type="ECO:0000256" key="1">
    <source>
        <dbReference type="ARBA" id="ARBA00001946"/>
    </source>
</evidence>
<evidence type="ECO:0000256" key="2">
    <source>
        <dbReference type="ARBA" id="ARBA00006706"/>
    </source>
</evidence>
<proteinExistence type="inferred from homology"/>
<dbReference type="InterPro" id="IPR000092">
    <property type="entry name" value="Polyprenyl_synt"/>
</dbReference>
<name>A0A239IKF3_9ACTN</name>
<evidence type="ECO:0000256" key="3">
    <source>
        <dbReference type="ARBA" id="ARBA00022679"/>
    </source>
</evidence>
<evidence type="ECO:0000256" key="4">
    <source>
        <dbReference type="ARBA" id="ARBA00022723"/>
    </source>
</evidence>
<dbReference type="InterPro" id="IPR008949">
    <property type="entry name" value="Isoprenoid_synthase_dom_sf"/>
</dbReference>
<dbReference type="Proteomes" id="UP000198415">
    <property type="component" value="Unassembled WGS sequence"/>
</dbReference>
<dbReference type="GO" id="GO:0008299">
    <property type="term" value="P:isoprenoid biosynthetic process"/>
    <property type="evidence" value="ECO:0007669"/>
    <property type="project" value="InterPro"/>
</dbReference>
<dbReference type="OrthoDB" id="4497239at2"/>
<dbReference type="PANTHER" id="PTHR12001">
    <property type="entry name" value="GERANYLGERANYL PYROPHOSPHATE SYNTHASE"/>
    <property type="match status" value="1"/>
</dbReference>
<dbReference type="AlphaFoldDB" id="A0A239IKF3"/>
<sequence length="316" mass="33161">MEIGLDIRSAELLQRRIEEAVQGSGPVLRPVLLPVLRRPAKRLRPALLLAMAGERRDRAAISCAAAVELLHISSLVHDDLMDEAPQRGGVRSVHVTHGAGMAIVAGDLLVAESIAALGEVDPRCATDGLRAYAEMCRGQAGEVDAQGRFIDVDEHLEILSGKTAALLSAACSIGAVLAGDPAGPAARFGRSLGMLFQIVDDLIDLCATAAEAGKPVGQDLANGVYTLPALLAARRYGTAFTEALDSGELDAARDLAREGGILTEVLRYARGYATAAEESLCELPARPGLAVLPGELFERATMLCTSVQRATVPAVR</sequence>
<dbReference type="Gene3D" id="1.10.600.10">
    <property type="entry name" value="Farnesyl Diphosphate Synthase"/>
    <property type="match status" value="1"/>
</dbReference>
<dbReference type="PANTHER" id="PTHR12001:SF69">
    <property type="entry name" value="ALL TRANS-POLYPRENYL-DIPHOSPHATE SYNTHASE PDSS1"/>
    <property type="match status" value="1"/>
</dbReference>
<protein>
    <submittedName>
        <fullName evidence="7">Heptaprenyl diphosphate synthase/octaprenyl-diphosphate synthase</fullName>
    </submittedName>
</protein>
<dbReference type="EMBL" id="FZNR01000029">
    <property type="protein sequence ID" value="SNS93533.1"/>
    <property type="molecule type" value="Genomic_DNA"/>
</dbReference>
<dbReference type="PROSITE" id="PS00444">
    <property type="entry name" value="POLYPRENYL_SYNTHASE_2"/>
    <property type="match status" value="1"/>
</dbReference>
<accession>A0A239IKF3</accession>
<evidence type="ECO:0000313" key="8">
    <source>
        <dbReference type="Proteomes" id="UP000198415"/>
    </source>
</evidence>
<keyword evidence="5" id="KW-0460">Magnesium</keyword>
<organism evidence="7 8">
    <name type="scientific">Actinoplanes regularis</name>
    <dbReference type="NCBI Taxonomy" id="52697"/>
    <lineage>
        <taxon>Bacteria</taxon>
        <taxon>Bacillati</taxon>
        <taxon>Actinomycetota</taxon>
        <taxon>Actinomycetes</taxon>
        <taxon>Micromonosporales</taxon>
        <taxon>Micromonosporaceae</taxon>
        <taxon>Actinoplanes</taxon>
    </lineage>
</organism>
<keyword evidence="8" id="KW-1185">Reference proteome</keyword>
<dbReference type="SFLD" id="SFLDS00005">
    <property type="entry name" value="Isoprenoid_Synthase_Type_I"/>
    <property type="match status" value="1"/>
</dbReference>
<dbReference type="InterPro" id="IPR033749">
    <property type="entry name" value="Polyprenyl_synt_CS"/>
</dbReference>
<dbReference type="SUPFAM" id="SSF48576">
    <property type="entry name" value="Terpenoid synthases"/>
    <property type="match status" value="1"/>
</dbReference>
<keyword evidence="4" id="KW-0479">Metal-binding</keyword>
<dbReference type="CDD" id="cd00685">
    <property type="entry name" value="Trans_IPPS_HT"/>
    <property type="match status" value="1"/>
</dbReference>
<dbReference type="Pfam" id="PF00348">
    <property type="entry name" value="polyprenyl_synt"/>
    <property type="match status" value="1"/>
</dbReference>